<comment type="caution">
    <text evidence="3">The sequence shown here is derived from an EMBL/GenBank/DDBJ whole genome shotgun (WGS) entry which is preliminary data.</text>
</comment>
<dbReference type="InterPro" id="IPR013783">
    <property type="entry name" value="Ig-like_fold"/>
</dbReference>
<dbReference type="Gene3D" id="1.50.10.20">
    <property type="match status" value="1"/>
</dbReference>
<gene>
    <name evidence="3" type="ORF">UX20_C0017G0001</name>
</gene>
<accession>A0A0G1Q768</accession>
<dbReference type="STRING" id="1619050.UX20_C0017G0001"/>
<keyword evidence="2" id="KW-0732">Signal</keyword>
<feature type="chain" id="PRO_5002539188" evidence="2">
    <location>
        <begin position="26"/>
        <end position="1722"/>
    </location>
</feature>
<proteinExistence type="predicted"/>
<feature type="region of interest" description="Disordered" evidence="1">
    <location>
        <begin position="193"/>
        <end position="217"/>
    </location>
</feature>
<dbReference type="SUPFAM" id="SSF48239">
    <property type="entry name" value="Terpenoid cyclases/Protein prenyltransferases"/>
    <property type="match status" value="1"/>
</dbReference>
<feature type="region of interest" description="Disordered" evidence="1">
    <location>
        <begin position="233"/>
        <end position="253"/>
    </location>
</feature>
<evidence type="ECO:0000313" key="3">
    <source>
        <dbReference type="EMBL" id="KKU13583.1"/>
    </source>
</evidence>
<dbReference type="Gene3D" id="2.60.40.10">
    <property type="entry name" value="Immunoglobulins"/>
    <property type="match status" value="2"/>
</dbReference>
<feature type="non-terminal residue" evidence="3">
    <location>
        <position position="1722"/>
    </location>
</feature>
<sequence>MRRIIYSFVILSVVLQTGAPIFAQAATRGALPPARAKTTQASPPVLRVLPPFPEDKNAFATDWSKIAWDKEIVFPEEQDVYRRAVNAVKNAEEAKKITPPAPHRMTDDAFLEHYNAPQAVRETVRALRDELRKTVPQGARDKVLARIQGTLRLQGFGLSAEEERARAMKVEDEEFARTHRVDVRTAPRLLSPRLHAVSPPPAPSIERVGSQSASASHRLSDVTIEGLRARAQKASTSSGAVTPPASGTGVSAPAPRKGALLRIMQWIVQKAHSLVSIPAARAENLTPLIAYYDGIEQNPSDRALYWLSQQQNPDGSFGENNQYETTAQVVWMATTFGLTSSGQYTAALNYLTITVPQNNREKALKSRVLTGLGQSAPAQALLDEIKATKNADDGGYGLDARYTSDVDTTMQVALAYYAANTEIQGALPQALFYVATHIADDGAIYYTKDSAASFYLINNTARSLAPFQGFTVGSADGTLQITIQSKITALLNYLKMHTNSTGGTLIGSADTIDTAMTATTFGIYAELPDGRRALQTHVRESAEGSGGFGASLQTTVEALRALAAPDLTITAVKATTALVEKTPATFELTITNRGYAPSVAATLYQFADNLNLDTPWDFSANNIVLAPQQTMSLILTFPDTTRFIGDTEMKWYVEGAGESSYKNNWLAQTFMFAAPADATPALPLYYIAQQYENGGSAGINVRWQKKADSNRLNYVVMLREKGTASWGYYPIDDSWNGAFLTGFTEGKVYEVTAGVMHKDGNTVTYFTATTDVRVSADPKKYMSGLQGTVVKDGENLPSVSLYGYSANGKSDSTGAFAFSNIPNGSTALRVYEYQYEELYTKVSSPIGATSTAKVFTRLKPDTTPPTITSFEIRYKSNYIVKNQIDAELLVFGNDNVYLERSEFFLFDPNKDAWEFLGGQPTNGSESLFPWFVPANLLGKGYKVKAIIYDYQGNSATQEWGPFEIIDGTSPTGTVTVQGLTNNEWSLGEQKTINWSIKTASPLKTIDSIRLKYGNNQSVVQGNYDITKTSYEYTMPLYSNNVSAAVTVILSVCDTNNNCALVESDPFAVVDKTPLPHAPWGAPQQFPGITSAYGNERYIDSLFMNQDGSLEILYREFAGYTYDQAGQFKRLVYRKLSGGVWSAPLTVKEYWYSSATGGDDVSINDVRAVKAQNGDLHIVFQSTPGGGIAGLDKDEIQYAHIANDALVSSMQLSNDTTDSSEARLAVATDGTVSVVWAEGYVFSTQTGFKALKYREGDGYANWKNTETLTDDWTSRQTIIVENGNRVISYWYKNQFWARKKTGSSWSAGVPVMKREIPKADLDVYVEDAGKFVSIVAANPNDATLYNWLPQIKSKADLEQILIAQQFVKKAEILEAWRLNEYTNGSYDTMLFARGGNTYDLFYRQGTQKTGYKYDVKALRFSTDFSAVSSVIISALSVTGITGKESINSFRTAQSADGNYQVFYVKQETTDDGSIWNRAYHALFTGTGTYFKARTSALTMGVDDNTIGGAELGGKVMILFRGYIGGNSVPMYNSADYNTISSYRLDTVSPLDLASTPPKDGMLSWKIIGGSADSFDVLLGSDSNILAPIVTGITASSIKLPPVSGNTTYFWQVVAHLQGVSVYSNPWSFTVPPLTVNTSFTPATGIAPLSVQFDASAGNGPAPSLPTSTNFTGKTFSTSIPVIDQGGTLTQADGGTTLFLQGYTAKKTPLAYTLTKDTVLEFDF</sequence>
<evidence type="ECO:0000256" key="1">
    <source>
        <dbReference type="SAM" id="MobiDB-lite"/>
    </source>
</evidence>
<organism evidence="3 4">
    <name type="scientific">Candidatus Magasanikbacteria bacterium GW2011_GWC2_45_8</name>
    <dbReference type="NCBI Taxonomy" id="1619050"/>
    <lineage>
        <taxon>Bacteria</taxon>
        <taxon>Candidatus Magasanikiibacteriota</taxon>
    </lineage>
</organism>
<dbReference type="EMBL" id="LCLH01000017">
    <property type="protein sequence ID" value="KKU13583.1"/>
    <property type="molecule type" value="Genomic_DNA"/>
</dbReference>
<protein>
    <submittedName>
        <fullName evidence="3">Uncharacterized protein</fullName>
    </submittedName>
</protein>
<name>A0A0G1Q768_9BACT</name>
<dbReference type="Proteomes" id="UP000034911">
    <property type="component" value="Unassembled WGS sequence"/>
</dbReference>
<feature type="signal peptide" evidence="2">
    <location>
        <begin position="1"/>
        <end position="25"/>
    </location>
</feature>
<evidence type="ECO:0000256" key="2">
    <source>
        <dbReference type="SAM" id="SignalP"/>
    </source>
</evidence>
<evidence type="ECO:0000313" key="4">
    <source>
        <dbReference type="Proteomes" id="UP000034911"/>
    </source>
</evidence>
<reference evidence="3 4" key="1">
    <citation type="journal article" date="2015" name="Nature">
        <title>rRNA introns, odd ribosomes, and small enigmatic genomes across a large radiation of phyla.</title>
        <authorList>
            <person name="Brown C.T."/>
            <person name="Hug L.A."/>
            <person name="Thomas B.C."/>
            <person name="Sharon I."/>
            <person name="Castelle C.J."/>
            <person name="Singh A."/>
            <person name="Wilkins M.J."/>
            <person name="Williams K.H."/>
            <person name="Banfield J.F."/>
        </authorList>
    </citation>
    <scope>NUCLEOTIDE SEQUENCE [LARGE SCALE GENOMIC DNA]</scope>
</reference>
<dbReference type="InterPro" id="IPR008930">
    <property type="entry name" value="Terpenoid_cyclase/PrenylTrfase"/>
</dbReference>